<dbReference type="InParanoid" id="A0A482WPQ7"/>
<dbReference type="Pfam" id="PF00682">
    <property type="entry name" value="HMGL-like"/>
    <property type="match status" value="1"/>
</dbReference>
<evidence type="ECO:0000256" key="6">
    <source>
        <dbReference type="ARBA" id="ARBA00049877"/>
    </source>
</evidence>
<dbReference type="SUPFAM" id="SSF51569">
    <property type="entry name" value="Aldolase"/>
    <property type="match status" value="1"/>
</dbReference>
<evidence type="ECO:0000256" key="1">
    <source>
        <dbReference type="ARBA" id="ARBA00005143"/>
    </source>
</evidence>
<evidence type="ECO:0000256" key="5">
    <source>
        <dbReference type="ARBA" id="ARBA00023239"/>
    </source>
</evidence>
<comment type="caution">
    <text evidence="8">The sequence shown here is derived from an EMBL/GenBank/DDBJ whole genome shotgun (WGS) entry which is preliminary data.</text>
</comment>
<gene>
    <name evidence="8" type="ORF">LSTR_LSTR007863</name>
</gene>
<evidence type="ECO:0000259" key="7">
    <source>
        <dbReference type="Pfam" id="PF00682"/>
    </source>
</evidence>
<dbReference type="EC" id="4.1.3.4" evidence="3"/>
<dbReference type="AlphaFoldDB" id="A0A482WPQ7"/>
<evidence type="ECO:0000256" key="3">
    <source>
        <dbReference type="ARBA" id="ARBA00012910"/>
    </source>
</evidence>
<organism evidence="8 9">
    <name type="scientific">Laodelphax striatellus</name>
    <name type="common">Small brown planthopper</name>
    <name type="synonym">Delphax striatella</name>
    <dbReference type="NCBI Taxonomy" id="195883"/>
    <lineage>
        <taxon>Eukaryota</taxon>
        <taxon>Metazoa</taxon>
        <taxon>Ecdysozoa</taxon>
        <taxon>Arthropoda</taxon>
        <taxon>Hexapoda</taxon>
        <taxon>Insecta</taxon>
        <taxon>Pterygota</taxon>
        <taxon>Neoptera</taxon>
        <taxon>Paraneoptera</taxon>
        <taxon>Hemiptera</taxon>
        <taxon>Auchenorrhyncha</taxon>
        <taxon>Fulgoroidea</taxon>
        <taxon>Delphacidae</taxon>
        <taxon>Criomorphinae</taxon>
        <taxon>Laodelphax</taxon>
    </lineage>
</organism>
<protein>
    <recommendedName>
        <fullName evidence="3">hydroxymethylglutaryl-CoA lyase</fullName>
        <ecNumber evidence="3">4.1.3.4</ecNumber>
    </recommendedName>
</protein>
<comment type="catalytic activity">
    <reaction evidence="6">
        <text>(3S)-3-hydroxy-3-methylglutaryl-CoA = acetoacetate + acetyl-CoA</text>
        <dbReference type="Rhea" id="RHEA:24404"/>
        <dbReference type="ChEBI" id="CHEBI:13705"/>
        <dbReference type="ChEBI" id="CHEBI:43074"/>
        <dbReference type="ChEBI" id="CHEBI:57288"/>
        <dbReference type="EC" id="4.1.3.4"/>
    </reaction>
</comment>
<dbReference type="GO" id="GO:0006552">
    <property type="term" value="P:L-leucine catabolic process"/>
    <property type="evidence" value="ECO:0007669"/>
    <property type="project" value="TreeGrafter"/>
</dbReference>
<keyword evidence="4" id="KW-0479">Metal-binding</keyword>
<feature type="domain" description="Pyruvate carboxyltransferase" evidence="7">
    <location>
        <begin position="45"/>
        <end position="200"/>
    </location>
</feature>
<comment type="similarity">
    <text evidence="2">Belongs to the HMG-CoA lyase family.</text>
</comment>
<dbReference type="GO" id="GO:0004419">
    <property type="term" value="F:hydroxymethylglutaryl-CoA lyase activity"/>
    <property type="evidence" value="ECO:0007669"/>
    <property type="project" value="UniProtKB-EC"/>
</dbReference>
<evidence type="ECO:0000256" key="4">
    <source>
        <dbReference type="ARBA" id="ARBA00022723"/>
    </source>
</evidence>
<dbReference type="PANTHER" id="PTHR42738">
    <property type="entry name" value="HYDROXYMETHYLGLUTARYL-COA LYASE"/>
    <property type="match status" value="1"/>
</dbReference>
<dbReference type="Gene3D" id="3.20.20.70">
    <property type="entry name" value="Aldolase class I"/>
    <property type="match status" value="1"/>
</dbReference>
<evidence type="ECO:0000313" key="8">
    <source>
        <dbReference type="EMBL" id="RZF35161.1"/>
    </source>
</evidence>
<dbReference type="InterPro" id="IPR013785">
    <property type="entry name" value="Aldolase_TIM"/>
</dbReference>
<dbReference type="STRING" id="195883.A0A482WPQ7"/>
<comment type="pathway">
    <text evidence="1">Metabolic intermediate metabolism; (S)-3-hydroxy-3-methylglutaryl-CoA degradation; acetoacetate from (S)-3-hydroxy-3-methylglutaryl-CoA: step 1/1.</text>
</comment>
<dbReference type="GO" id="GO:0046951">
    <property type="term" value="P:ketone body biosynthetic process"/>
    <property type="evidence" value="ECO:0007669"/>
    <property type="project" value="TreeGrafter"/>
</dbReference>
<dbReference type="EMBL" id="QKKF02029497">
    <property type="protein sequence ID" value="RZF35161.1"/>
    <property type="molecule type" value="Genomic_DNA"/>
</dbReference>
<dbReference type="PANTHER" id="PTHR42738:SF7">
    <property type="entry name" value="HYDROXYMETHYLGLUTARYL-COA LYASE"/>
    <property type="match status" value="1"/>
</dbReference>
<feature type="non-terminal residue" evidence="8">
    <location>
        <position position="201"/>
    </location>
</feature>
<dbReference type="UniPathway" id="UPA00896">
    <property type="reaction ID" value="UER00863"/>
</dbReference>
<dbReference type="InterPro" id="IPR043594">
    <property type="entry name" value="HMGL"/>
</dbReference>
<dbReference type="OrthoDB" id="1905920at2759"/>
<dbReference type="Proteomes" id="UP000291343">
    <property type="component" value="Unassembled WGS sequence"/>
</dbReference>
<dbReference type="GO" id="GO:0046872">
    <property type="term" value="F:metal ion binding"/>
    <property type="evidence" value="ECO:0007669"/>
    <property type="project" value="UniProtKB-KW"/>
</dbReference>
<keyword evidence="5" id="KW-0456">Lyase</keyword>
<accession>A0A482WPQ7</accession>
<dbReference type="InterPro" id="IPR000891">
    <property type="entry name" value="PYR_CT"/>
</dbReference>
<proteinExistence type="inferred from homology"/>
<reference evidence="8 9" key="1">
    <citation type="journal article" date="2017" name="Gigascience">
        <title>Genome sequence of the small brown planthopper, Laodelphax striatellus.</title>
        <authorList>
            <person name="Zhu J."/>
            <person name="Jiang F."/>
            <person name="Wang X."/>
            <person name="Yang P."/>
            <person name="Bao Y."/>
            <person name="Zhao W."/>
            <person name="Wang W."/>
            <person name="Lu H."/>
            <person name="Wang Q."/>
            <person name="Cui N."/>
            <person name="Li J."/>
            <person name="Chen X."/>
            <person name="Luo L."/>
            <person name="Yu J."/>
            <person name="Kang L."/>
            <person name="Cui F."/>
        </authorList>
    </citation>
    <scope>NUCLEOTIDE SEQUENCE [LARGE SCALE GENOMIC DNA]</scope>
    <source>
        <strain evidence="8">Lst14</strain>
    </source>
</reference>
<evidence type="ECO:0000313" key="9">
    <source>
        <dbReference type="Proteomes" id="UP000291343"/>
    </source>
</evidence>
<evidence type="ECO:0000256" key="2">
    <source>
        <dbReference type="ARBA" id="ARBA00009405"/>
    </source>
</evidence>
<keyword evidence="9" id="KW-1185">Reference proteome</keyword>
<sequence>MLRRVSSSVSVFGLSLPGKTRSQVQLIAVLNNALSTINRPKYPERVRIVEGGPRDGLQNEPQSVPTATKVEMIERLSRTGLKTVEATSFVSPKWVPQMSDHKEVFNSIDKKSGIRYPVLVPNVIGLEAAIAAGVKEIAVFGSASETFSRRNINATIEESIKRFREVTEIALARGIRVRGYVSCVCGCPYEGPVSPKQVLKV</sequence>
<name>A0A482WPQ7_LAOST</name>